<proteinExistence type="predicted"/>
<comment type="caution">
    <text evidence="2">The sequence shown here is derived from an EMBL/GenBank/DDBJ whole genome shotgun (WGS) entry which is preliminary data.</text>
</comment>
<feature type="compositionally biased region" description="Low complexity" evidence="1">
    <location>
        <begin position="58"/>
        <end position="67"/>
    </location>
</feature>
<protein>
    <submittedName>
        <fullName evidence="2">Uncharacterized protein</fullName>
    </submittedName>
</protein>
<gene>
    <name evidence="2" type="ORF">J437_LFUL013694</name>
</gene>
<keyword evidence="3" id="KW-1185">Reference proteome</keyword>
<sequence length="116" mass="12483">MCVGLLAMDPLQANPFKMDTTPVAVISNPSNGLKLDIPQQQSNSRQTPQPQAPPPPSAASESFNSPATTTTPLSIRPPRFPSEDTTLDYAYDNRALTPSPRPEGSRPSQMKGETSF</sequence>
<accession>A0A8K0KG16</accession>
<dbReference type="AlphaFoldDB" id="A0A8K0KG16"/>
<dbReference type="EMBL" id="KZ308681">
    <property type="protein sequence ID" value="KAG8233025.1"/>
    <property type="molecule type" value="Genomic_DNA"/>
</dbReference>
<organism evidence="2 3">
    <name type="scientific">Ladona fulva</name>
    <name type="common">Scarce chaser dragonfly</name>
    <name type="synonym">Libellula fulva</name>
    <dbReference type="NCBI Taxonomy" id="123851"/>
    <lineage>
        <taxon>Eukaryota</taxon>
        <taxon>Metazoa</taxon>
        <taxon>Ecdysozoa</taxon>
        <taxon>Arthropoda</taxon>
        <taxon>Hexapoda</taxon>
        <taxon>Insecta</taxon>
        <taxon>Pterygota</taxon>
        <taxon>Palaeoptera</taxon>
        <taxon>Odonata</taxon>
        <taxon>Epiprocta</taxon>
        <taxon>Anisoptera</taxon>
        <taxon>Libelluloidea</taxon>
        <taxon>Libellulidae</taxon>
        <taxon>Ladona</taxon>
    </lineage>
</organism>
<feature type="compositionally biased region" description="Polar residues" evidence="1">
    <location>
        <begin position="106"/>
        <end position="116"/>
    </location>
</feature>
<evidence type="ECO:0000313" key="3">
    <source>
        <dbReference type="Proteomes" id="UP000792457"/>
    </source>
</evidence>
<evidence type="ECO:0000256" key="1">
    <source>
        <dbReference type="SAM" id="MobiDB-lite"/>
    </source>
</evidence>
<feature type="compositionally biased region" description="Polar residues" evidence="1">
    <location>
        <begin position="38"/>
        <end position="47"/>
    </location>
</feature>
<dbReference type="Proteomes" id="UP000792457">
    <property type="component" value="Unassembled WGS sequence"/>
</dbReference>
<reference evidence="2" key="1">
    <citation type="submission" date="2013-04" db="EMBL/GenBank/DDBJ databases">
        <authorList>
            <person name="Qu J."/>
            <person name="Murali S.C."/>
            <person name="Bandaranaike D."/>
            <person name="Bellair M."/>
            <person name="Blankenburg K."/>
            <person name="Chao H."/>
            <person name="Dinh H."/>
            <person name="Doddapaneni H."/>
            <person name="Downs B."/>
            <person name="Dugan-Rocha S."/>
            <person name="Elkadiri S."/>
            <person name="Gnanaolivu R.D."/>
            <person name="Hernandez B."/>
            <person name="Javaid M."/>
            <person name="Jayaseelan J.C."/>
            <person name="Lee S."/>
            <person name="Li M."/>
            <person name="Ming W."/>
            <person name="Munidasa M."/>
            <person name="Muniz J."/>
            <person name="Nguyen L."/>
            <person name="Ongeri F."/>
            <person name="Osuji N."/>
            <person name="Pu L.-L."/>
            <person name="Puazo M."/>
            <person name="Qu C."/>
            <person name="Quiroz J."/>
            <person name="Raj R."/>
            <person name="Weissenberger G."/>
            <person name="Xin Y."/>
            <person name="Zou X."/>
            <person name="Han Y."/>
            <person name="Richards S."/>
            <person name="Worley K."/>
            <person name="Muzny D."/>
            <person name="Gibbs R."/>
        </authorList>
    </citation>
    <scope>NUCLEOTIDE SEQUENCE</scope>
    <source>
        <strain evidence="2">Sampled in the wild</strain>
    </source>
</reference>
<name>A0A8K0KG16_LADFU</name>
<reference evidence="2" key="2">
    <citation type="submission" date="2017-10" db="EMBL/GenBank/DDBJ databases">
        <title>Ladona fulva Genome sequencing and assembly.</title>
        <authorList>
            <person name="Murali S."/>
            <person name="Richards S."/>
            <person name="Bandaranaike D."/>
            <person name="Bellair M."/>
            <person name="Blankenburg K."/>
            <person name="Chao H."/>
            <person name="Dinh H."/>
            <person name="Doddapaneni H."/>
            <person name="Dugan-Rocha S."/>
            <person name="Elkadiri S."/>
            <person name="Gnanaolivu R."/>
            <person name="Hernandez B."/>
            <person name="Skinner E."/>
            <person name="Javaid M."/>
            <person name="Lee S."/>
            <person name="Li M."/>
            <person name="Ming W."/>
            <person name="Munidasa M."/>
            <person name="Muniz J."/>
            <person name="Nguyen L."/>
            <person name="Hughes D."/>
            <person name="Osuji N."/>
            <person name="Pu L.-L."/>
            <person name="Puazo M."/>
            <person name="Qu C."/>
            <person name="Quiroz J."/>
            <person name="Raj R."/>
            <person name="Weissenberger G."/>
            <person name="Xin Y."/>
            <person name="Zou X."/>
            <person name="Han Y."/>
            <person name="Worley K."/>
            <person name="Muzny D."/>
            <person name="Gibbs R."/>
        </authorList>
    </citation>
    <scope>NUCLEOTIDE SEQUENCE</scope>
    <source>
        <strain evidence="2">Sampled in the wild</strain>
    </source>
</reference>
<evidence type="ECO:0000313" key="2">
    <source>
        <dbReference type="EMBL" id="KAG8233025.1"/>
    </source>
</evidence>
<feature type="region of interest" description="Disordered" evidence="1">
    <location>
        <begin position="25"/>
        <end position="116"/>
    </location>
</feature>
<dbReference type="OrthoDB" id="6599193at2759"/>